<dbReference type="EMBL" id="DQAY01000128">
    <property type="protein sequence ID" value="HCO25368.1"/>
    <property type="molecule type" value="Genomic_DNA"/>
</dbReference>
<comment type="caution">
    <text evidence="5">The sequence shown here is derived from an EMBL/GenBank/DDBJ whole genome shotgun (WGS) entry which is preliminary data.</text>
</comment>
<accession>A0A3D3RB93</accession>
<sequence length="317" mass="36394">MRFTNENVKHQFVSIVTVAFTLFAISISSSFAGEWLHDFQAAQKLAQDKDVPLLVHFHASWCAPCKQMEQTVLSTQTLKNILGKRIIGVKIDSDQYPQLVDRFNVKSLPSDILLTPTGTIITRAGGMQQKHTYLSFLGRGASRYENDRRVYLARKSKQELMARKQQESESVEEESVEIEVQEEVKEKTYVATDPARIGLEGYSPIALTRDRKWTKGKEEFSWPYQGITYLLSSRTELEIFKIDPGRYAPQLLGCDPVILNKQDRAIPGDTKYGAYYDHNLYLFVDVESREEFKKNPDRFSRTMHVLKIEQVEGSVVR</sequence>
<dbReference type="SUPFAM" id="SSF52833">
    <property type="entry name" value="Thioredoxin-like"/>
    <property type="match status" value="1"/>
</dbReference>
<dbReference type="InterPro" id="IPR013766">
    <property type="entry name" value="Thioredoxin_domain"/>
</dbReference>
<organism evidence="5 6">
    <name type="scientific">Gimesia maris</name>
    <dbReference type="NCBI Taxonomy" id="122"/>
    <lineage>
        <taxon>Bacteria</taxon>
        <taxon>Pseudomonadati</taxon>
        <taxon>Planctomycetota</taxon>
        <taxon>Planctomycetia</taxon>
        <taxon>Planctomycetales</taxon>
        <taxon>Planctomycetaceae</taxon>
        <taxon>Gimesia</taxon>
    </lineage>
</organism>
<gene>
    <name evidence="5" type="ORF">DIT97_20975</name>
</gene>
<feature type="coiled-coil region" evidence="3">
    <location>
        <begin position="154"/>
        <end position="181"/>
    </location>
</feature>
<dbReference type="PROSITE" id="PS51352">
    <property type="entry name" value="THIOREDOXIN_2"/>
    <property type="match status" value="1"/>
</dbReference>
<keyword evidence="1" id="KW-0732">Signal</keyword>
<dbReference type="Gene3D" id="3.40.30.10">
    <property type="entry name" value="Glutaredoxin"/>
    <property type="match status" value="1"/>
</dbReference>
<keyword evidence="3" id="KW-0175">Coiled coil</keyword>
<dbReference type="PROSITE" id="PS00194">
    <property type="entry name" value="THIOREDOXIN_1"/>
    <property type="match status" value="1"/>
</dbReference>
<dbReference type="InterPro" id="IPR036249">
    <property type="entry name" value="Thioredoxin-like_sf"/>
</dbReference>
<evidence type="ECO:0000259" key="4">
    <source>
        <dbReference type="PROSITE" id="PS51352"/>
    </source>
</evidence>
<dbReference type="PANTHER" id="PTHR15337">
    <property type="entry name" value="ANTERIOR GRADIENT PROTEIN-RELATED"/>
    <property type="match status" value="1"/>
</dbReference>
<dbReference type="AlphaFoldDB" id="A0A3D3RB93"/>
<evidence type="ECO:0000313" key="5">
    <source>
        <dbReference type="EMBL" id="HCO25368.1"/>
    </source>
</evidence>
<evidence type="ECO:0000256" key="1">
    <source>
        <dbReference type="ARBA" id="ARBA00022729"/>
    </source>
</evidence>
<dbReference type="Proteomes" id="UP000263642">
    <property type="component" value="Unassembled WGS sequence"/>
</dbReference>
<dbReference type="InterPro" id="IPR017937">
    <property type="entry name" value="Thioredoxin_CS"/>
</dbReference>
<dbReference type="Pfam" id="PF13899">
    <property type="entry name" value="Thioredoxin_7"/>
    <property type="match status" value="1"/>
</dbReference>
<evidence type="ECO:0000256" key="3">
    <source>
        <dbReference type="SAM" id="Coils"/>
    </source>
</evidence>
<dbReference type="PANTHER" id="PTHR15337:SF11">
    <property type="entry name" value="THIOREDOXIN DOMAIN-CONTAINING PROTEIN"/>
    <property type="match status" value="1"/>
</dbReference>
<name>A0A3D3RB93_9PLAN</name>
<protein>
    <recommendedName>
        <fullName evidence="4">Thioredoxin domain-containing protein</fullName>
    </recommendedName>
</protein>
<evidence type="ECO:0000313" key="6">
    <source>
        <dbReference type="Proteomes" id="UP000263642"/>
    </source>
</evidence>
<keyword evidence="2" id="KW-0676">Redox-active center</keyword>
<evidence type="ECO:0000256" key="2">
    <source>
        <dbReference type="ARBA" id="ARBA00023284"/>
    </source>
</evidence>
<feature type="domain" description="Thioredoxin" evidence="4">
    <location>
        <begin position="16"/>
        <end position="142"/>
    </location>
</feature>
<proteinExistence type="predicted"/>
<dbReference type="InterPro" id="IPR051099">
    <property type="entry name" value="AGR/TXD"/>
</dbReference>
<reference evidence="5 6" key="1">
    <citation type="journal article" date="2018" name="Nat. Biotechnol.">
        <title>A standardized bacterial taxonomy based on genome phylogeny substantially revises the tree of life.</title>
        <authorList>
            <person name="Parks D.H."/>
            <person name="Chuvochina M."/>
            <person name="Waite D.W."/>
            <person name="Rinke C."/>
            <person name="Skarshewski A."/>
            <person name="Chaumeil P.A."/>
            <person name="Hugenholtz P."/>
        </authorList>
    </citation>
    <scope>NUCLEOTIDE SEQUENCE [LARGE SCALE GENOMIC DNA]</scope>
    <source>
        <strain evidence="5">UBA9375</strain>
    </source>
</reference>